<dbReference type="AlphaFoldDB" id="A0A450X611"/>
<evidence type="ECO:0000313" key="3">
    <source>
        <dbReference type="EMBL" id="VFK24794.1"/>
    </source>
</evidence>
<dbReference type="Pfam" id="PF13683">
    <property type="entry name" value="rve_3"/>
    <property type="match status" value="1"/>
</dbReference>
<dbReference type="PANTHER" id="PTHR46889:SF4">
    <property type="entry name" value="TRANSPOSASE INSO FOR INSERTION SEQUENCE ELEMENT IS911B-RELATED"/>
    <property type="match status" value="1"/>
</dbReference>
<dbReference type="GO" id="GO:0015074">
    <property type="term" value="P:DNA integration"/>
    <property type="evidence" value="ECO:0007669"/>
    <property type="project" value="InterPro"/>
</dbReference>
<dbReference type="EMBL" id="CAADFP010000016">
    <property type="protein sequence ID" value="VFK24794.1"/>
    <property type="molecule type" value="Genomic_DNA"/>
</dbReference>
<dbReference type="InterPro" id="IPR012337">
    <property type="entry name" value="RNaseH-like_sf"/>
</dbReference>
<accession>A0A450X611</accession>
<dbReference type="InterPro" id="IPR001584">
    <property type="entry name" value="Integrase_cat-core"/>
</dbReference>
<organism evidence="3">
    <name type="scientific">Candidatus Kentrum sp. LPFa</name>
    <dbReference type="NCBI Taxonomy" id="2126335"/>
    <lineage>
        <taxon>Bacteria</taxon>
        <taxon>Pseudomonadati</taxon>
        <taxon>Pseudomonadota</taxon>
        <taxon>Gammaproteobacteria</taxon>
        <taxon>Candidatus Kentrum</taxon>
    </lineage>
</organism>
<reference evidence="3" key="1">
    <citation type="submission" date="2019-02" db="EMBL/GenBank/DDBJ databases">
        <authorList>
            <person name="Gruber-Vodicka R. H."/>
            <person name="Seah K. B. B."/>
        </authorList>
    </citation>
    <scope>NUCLEOTIDE SEQUENCE</scope>
    <source>
        <strain evidence="2">BECK_S312</strain>
        <strain evidence="3">BECK_S426</strain>
    </source>
</reference>
<dbReference type="InterPro" id="IPR036397">
    <property type="entry name" value="RNaseH_sf"/>
</dbReference>
<name>A0A450X611_9GAMM</name>
<sequence>MLTTLRRLGIVPSFSRPSVSDDNPYLESLFRTLKYCPLWPDKPFQSVEQARQWVHEFVNWYNQKHYHSAIRYVTPEQRHKGQDIALLDKMQKLYEAAKARSPQRWSGKTRNWSPPTTWWFTKVPPVVVARHG</sequence>
<dbReference type="Gene3D" id="3.30.420.10">
    <property type="entry name" value="Ribonuclease H-like superfamily/Ribonuclease H"/>
    <property type="match status" value="1"/>
</dbReference>
<evidence type="ECO:0000313" key="2">
    <source>
        <dbReference type="EMBL" id="VFK08197.1"/>
    </source>
</evidence>
<dbReference type="InterPro" id="IPR050900">
    <property type="entry name" value="Transposase_IS3/IS150/IS904"/>
</dbReference>
<dbReference type="GO" id="GO:0003676">
    <property type="term" value="F:nucleic acid binding"/>
    <property type="evidence" value="ECO:0007669"/>
    <property type="project" value="InterPro"/>
</dbReference>
<dbReference type="EMBL" id="CAADFM010000014">
    <property type="protein sequence ID" value="VFK08197.1"/>
    <property type="molecule type" value="Genomic_DNA"/>
</dbReference>
<dbReference type="SUPFAM" id="SSF53098">
    <property type="entry name" value="Ribonuclease H-like"/>
    <property type="match status" value="1"/>
</dbReference>
<protein>
    <submittedName>
        <fullName evidence="3">Integrase core domain-containing protein</fullName>
    </submittedName>
</protein>
<evidence type="ECO:0000259" key="1">
    <source>
        <dbReference type="Pfam" id="PF13683"/>
    </source>
</evidence>
<gene>
    <name evidence="2" type="ORF">BECKLPF1236A_GA0070988_1001413</name>
    <name evidence="3" type="ORF">BECKLPF1236C_GA0070990_1001613</name>
</gene>
<proteinExistence type="predicted"/>
<dbReference type="PANTHER" id="PTHR46889">
    <property type="entry name" value="TRANSPOSASE INSF FOR INSERTION SEQUENCE IS3B-RELATED"/>
    <property type="match status" value="1"/>
</dbReference>
<feature type="domain" description="Integrase catalytic" evidence="1">
    <location>
        <begin position="9"/>
        <end position="75"/>
    </location>
</feature>